<comment type="similarity">
    <text evidence="1">Belongs to the HipA Ser/Thr kinase family.</text>
</comment>
<dbReference type="PANTHER" id="PTHR37419">
    <property type="entry name" value="SERINE/THREONINE-PROTEIN KINASE TOXIN HIPA"/>
    <property type="match status" value="1"/>
</dbReference>
<dbReference type="RefSeq" id="WP_301201827.1">
    <property type="nucleotide sequence ID" value="NZ_JAPDPI010000046.1"/>
</dbReference>
<dbReference type="PANTHER" id="PTHR37419:SF1">
    <property type="entry name" value="SERINE_THREONINE-PROTEIN KINASE TOXIN HIPA"/>
    <property type="match status" value="1"/>
</dbReference>
<dbReference type="GO" id="GO:0004674">
    <property type="term" value="F:protein serine/threonine kinase activity"/>
    <property type="evidence" value="ECO:0007669"/>
    <property type="project" value="TreeGrafter"/>
</dbReference>
<dbReference type="InterPro" id="IPR012893">
    <property type="entry name" value="HipA-like_C"/>
</dbReference>
<keyword evidence="6" id="KW-1185">Reference proteome</keyword>
<dbReference type="AlphaFoldDB" id="A0AAE3MHY5"/>
<dbReference type="GO" id="GO:0005829">
    <property type="term" value="C:cytosol"/>
    <property type="evidence" value="ECO:0007669"/>
    <property type="project" value="TreeGrafter"/>
</dbReference>
<gene>
    <name evidence="5" type="ORF">OM074_17455</name>
</gene>
<dbReference type="Pfam" id="PF07804">
    <property type="entry name" value="HipA_C"/>
    <property type="match status" value="1"/>
</dbReference>
<evidence type="ECO:0000256" key="2">
    <source>
        <dbReference type="ARBA" id="ARBA00022679"/>
    </source>
</evidence>
<protein>
    <submittedName>
        <fullName evidence="5">HipA domain-containing protein</fullName>
    </submittedName>
</protein>
<evidence type="ECO:0000313" key="6">
    <source>
        <dbReference type="Proteomes" id="UP001207408"/>
    </source>
</evidence>
<proteinExistence type="inferred from homology"/>
<name>A0AAE3MHY5_9BACT</name>
<evidence type="ECO:0000256" key="3">
    <source>
        <dbReference type="ARBA" id="ARBA00022777"/>
    </source>
</evidence>
<dbReference type="InterPro" id="IPR052028">
    <property type="entry name" value="HipA_Ser/Thr_kinase"/>
</dbReference>
<keyword evidence="3" id="KW-0418">Kinase</keyword>
<feature type="domain" description="HipA-like C-terminal" evidence="4">
    <location>
        <begin position="57"/>
        <end position="284"/>
    </location>
</feature>
<organism evidence="5 6">
    <name type="scientific">Plebeiibacterium marinum</name>
    <dbReference type="NCBI Taxonomy" id="2992111"/>
    <lineage>
        <taxon>Bacteria</taxon>
        <taxon>Pseudomonadati</taxon>
        <taxon>Bacteroidota</taxon>
        <taxon>Bacteroidia</taxon>
        <taxon>Marinilabiliales</taxon>
        <taxon>Marinilabiliaceae</taxon>
        <taxon>Plebeiibacterium</taxon>
    </lineage>
</organism>
<evidence type="ECO:0000313" key="5">
    <source>
        <dbReference type="EMBL" id="MCW3807422.1"/>
    </source>
</evidence>
<accession>A0AAE3MHY5</accession>
<comment type="caution">
    <text evidence="5">The sequence shown here is derived from an EMBL/GenBank/DDBJ whole genome shotgun (WGS) entry which is preliminary data.</text>
</comment>
<evidence type="ECO:0000259" key="4">
    <source>
        <dbReference type="Pfam" id="PF07804"/>
    </source>
</evidence>
<evidence type="ECO:0000256" key="1">
    <source>
        <dbReference type="ARBA" id="ARBA00010164"/>
    </source>
</evidence>
<dbReference type="Proteomes" id="UP001207408">
    <property type="component" value="Unassembled WGS sequence"/>
</dbReference>
<keyword evidence="2" id="KW-0808">Transferase</keyword>
<reference evidence="5" key="1">
    <citation type="submission" date="2022-10" db="EMBL/GenBank/DDBJ databases">
        <authorList>
            <person name="Yu W.X."/>
        </authorList>
    </citation>
    <scope>NUCLEOTIDE SEQUENCE</scope>
    <source>
        <strain evidence="5">D04</strain>
    </source>
</reference>
<sequence>MNNKCLYCYQPLGEGDIDFHSKCSKKIFGTTEAPVLDYSLDQMHELAKKVVQSHVTVPGVQAKLSFHFEPQRGQENRLTLVGVWGNYILKPPTQQFNHLPENEDLTMHLAKLFKINVVPHSLIRLKSGELAYITKRIDRIGEQKLAMEDLCQLSERLTEDKYKGSMEQVGKVIMQYSSNPLFDAQVFFEVALFSFLTGNADMHLKNFSMIDLDNGLTQLAPAYDLLSTRLVIPEKDDPEELALTMNGRKRKFRINDFQQLAKSLKLNQKQVDNIFKRFQKAIPTVLDFINNSFLPEDKKIEYKELIQERASRLFA</sequence>
<dbReference type="EMBL" id="JAPDPI010000046">
    <property type="protein sequence ID" value="MCW3807422.1"/>
    <property type="molecule type" value="Genomic_DNA"/>
</dbReference>
<dbReference type="Gene3D" id="1.10.1070.20">
    <property type="match status" value="1"/>
</dbReference>